<sequence>KYIDEVARTYTWTPVQSADYSLALVLPPYSKYYIQAKLDDQILQAQYFESLLPSSFETVGHVFIAPREYCKDLVKSNNNTELLLNFINLMDKNTPDYKNCEYSNSL</sequence>
<dbReference type="OrthoDB" id="10054666at2759"/>
<dbReference type="InterPro" id="IPR013680">
    <property type="entry name" value="VDCC_a2/dsu"/>
</dbReference>
<dbReference type="STRING" id="75743.A0A401Q952"/>
<evidence type="ECO:0000313" key="2">
    <source>
        <dbReference type="EMBL" id="GCB81905.1"/>
    </source>
</evidence>
<dbReference type="AlphaFoldDB" id="A0A401Q952"/>
<feature type="domain" description="Voltage-dependent calcium channel alpha-2/delta subunit conserved region" evidence="1">
    <location>
        <begin position="47"/>
        <end position="102"/>
    </location>
</feature>
<protein>
    <recommendedName>
        <fullName evidence="1">Voltage-dependent calcium channel alpha-2/delta subunit conserved region domain-containing protein</fullName>
    </recommendedName>
</protein>
<dbReference type="Pfam" id="PF08473">
    <property type="entry name" value="VGCC_alpha2"/>
    <property type="match status" value="1"/>
</dbReference>
<evidence type="ECO:0000313" key="3">
    <source>
        <dbReference type="Proteomes" id="UP000288216"/>
    </source>
</evidence>
<gene>
    <name evidence="2" type="ORF">scyTo_0022844</name>
</gene>
<evidence type="ECO:0000259" key="1">
    <source>
        <dbReference type="Pfam" id="PF08473"/>
    </source>
</evidence>
<keyword evidence="3" id="KW-1185">Reference proteome</keyword>
<proteinExistence type="predicted"/>
<name>A0A401Q952_SCYTO</name>
<dbReference type="Proteomes" id="UP000288216">
    <property type="component" value="Unassembled WGS sequence"/>
</dbReference>
<reference evidence="2 3" key="1">
    <citation type="journal article" date="2018" name="Nat. Ecol. Evol.">
        <title>Shark genomes provide insights into elasmobranch evolution and the origin of vertebrates.</title>
        <authorList>
            <person name="Hara Y"/>
            <person name="Yamaguchi K"/>
            <person name="Onimaru K"/>
            <person name="Kadota M"/>
            <person name="Koyanagi M"/>
            <person name="Keeley SD"/>
            <person name="Tatsumi K"/>
            <person name="Tanaka K"/>
            <person name="Motone F"/>
            <person name="Kageyama Y"/>
            <person name="Nozu R"/>
            <person name="Adachi N"/>
            <person name="Nishimura O"/>
            <person name="Nakagawa R"/>
            <person name="Tanegashima C"/>
            <person name="Kiyatake I"/>
            <person name="Matsumoto R"/>
            <person name="Murakumo K"/>
            <person name="Nishida K"/>
            <person name="Terakita A"/>
            <person name="Kuratani S"/>
            <person name="Sato K"/>
            <person name="Hyodo S Kuraku.S."/>
        </authorList>
    </citation>
    <scope>NUCLEOTIDE SEQUENCE [LARGE SCALE GENOMIC DNA]</scope>
</reference>
<accession>A0A401Q952</accession>
<dbReference type="EMBL" id="BFAA01024417">
    <property type="protein sequence ID" value="GCB81905.1"/>
    <property type="molecule type" value="Genomic_DNA"/>
</dbReference>
<organism evidence="2 3">
    <name type="scientific">Scyliorhinus torazame</name>
    <name type="common">Cloudy catshark</name>
    <name type="synonym">Catulus torazame</name>
    <dbReference type="NCBI Taxonomy" id="75743"/>
    <lineage>
        <taxon>Eukaryota</taxon>
        <taxon>Metazoa</taxon>
        <taxon>Chordata</taxon>
        <taxon>Craniata</taxon>
        <taxon>Vertebrata</taxon>
        <taxon>Chondrichthyes</taxon>
        <taxon>Elasmobranchii</taxon>
        <taxon>Galeomorphii</taxon>
        <taxon>Galeoidea</taxon>
        <taxon>Carcharhiniformes</taxon>
        <taxon>Scyliorhinidae</taxon>
        <taxon>Scyliorhinus</taxon>
    </lineage>
</organism>
<comment type="caution">
    <text evidence="2">The sequence shown here is derived from an EMBL/GenBank/DDBJ whole genome shotgun (WGS) entry which is preliminary data.</text>
</comment>
<feature type="non-terminal residue" evidence="2">
    <location>
        <position position="1"/>
    </location>
</feature>